<dbReference type="EMBL" id="AEQP01000022">
    <property type="protein sequence ID" value="EFV93963.1"/>
    <property type="molecule type" value="Genomic_DNA"/>
</dbReference>
<evidence type="ECO:0000259" key="1">
    <source>
        <dbReference type="Pfam" id="PF02230"/>
    </source>
</evidence>
<dbReference type="EC" id="3.1.-.-" evidence="2"/>
<dbReference type="RefSeq" id="WP_005674461.1">
    <property type="nucleotide sequence ID" value="NZ_CP146288.1"/>
</dbReference>
<reference evidence="2 3" key="1">
    <citation type="submission" date="2010-12" db="EMBL/GenBank/DDBJ databases">
        <authorList>
            <person name="Muzny D."/>
            <person name="Qin X."/>
            <person name="Deng J."/>
            <person name="Jiang H."/>
            <person name="Liu Y."/>
            <person name="Qu J."/>
            <person name="Song X.-Z."/>
            <person name="Zhang L."/>
            <person name="Thornton R."/>
            <person name="Coyle M."/>
            <person name="Francisco L."/>
            <person name="Jackson L."/>
            <person name="Javaid M."/>
            <person name="Korchina V."/>
            <person name="Kovar C."/>
            <person name="Mata R."/>
            <person name="Mathew T."/>
            <person name="Ngo R."/>
            <person name="Nguyen L."/>
            <person name="Nguyen N."/>
            <person name="Okwuonu G."/>
            <person name="Ongeri F."/>
            <person name="Pham C."/>
            <person name="Simmons D."/>
            <person name="Wilczek-Boney K."/>
            <person name="Hale W."/>
            <person name="Jakkamsetti A."/>
            <person name="Pham P."/>
            <person name="Ruth R."/>
            <person name="San Lucas F."/>
            <person name="Warren J."/>
            <person name="Zhang J."/>
            <person name="Zhao Z."/>
            <person name="Zhou C."/>
            <person name="Zhu D."/>
            <person name="Lee S."/>
            <person name="Bess C."/>
            <person name="Blankenburg K."/>
            <person name="Forbes L."/>
            <person name="Fu Q."/>
            <person name="Gubbala S."/>
            <person name="Hirani K."/>
            <person name="Jayaseelan J.C."/>
            <person name="Lara F."/>
            <person name="Munidasa M."/>
            <person name="Palculict T."/>
            <person name="Patil S."/>
            <person name="Pu L.-L."/>
            <person name="Saada N."/>
            <person name="Tang L."/>
            <person name="Weissenberger G."/>
            <person name="Zhu Y."/>
            <person name="Hemphill L."/>
            <person name="Shang Y."/>
            <person name="Youmans B."/>
            <person name="Ayvaz T."/>
            <person name="Ross M."/>
            <person name="Santibanez J."/>
            <person name="Aqrawi P."/>
            <person name="Gross S."/>
            <person name="Joshi V."/>
            <person name="Fowler G."/>
            <person name="Nazareth L."/>
            <person name="Reid J."/>
            <person name="Worley K."/>
            <person name="Petrosino J."/>
            <person name="Highlander S."/>
            <person name="Gibbs R."/>
        </authorList>
    </citation>
    <scope>NUCLEOTIDE SEQUENCE [LARGE SCALE GENOMIC DNA]</scope>
    <source>
        <strain evidence="2 3">ATCC 51599</strain>
    </source>
</reference>
<dbReference type="Pfam" id="PF02230">
    <property type="entry name" value="Abhydrolase_2"/>
    <property type="match status" value="1"/>
</dbReference>
<dbReference type="GO" id="GO:0016787">
    <property type="term" value="F:hydrolase activity"/>
    <property type="evidence" value="ECO:0007669"/>
    <property type="project" value="UniProtKB-KW"/>
</dbReference>
<protein>
    <submittedName>
        <fullName evidence="2">Phospholipase/carboxylesterase</fullName>
        <ecNumber evidence="2">3.1.-.-</ecNumber>
    </submittedName>
</protein>
<proteinExistence type="predicted"/>
<dbReference type="eggNOG" id="COG0400">
    <property type="taxonomic scope" value="Bacteria"/>
</dbReference>
<dbReference type="Proteomes" id="UP000011021">
    <property type="component" value="Unassembled WGS sequence"/>
</dbReference>
<keyword evidence="2" id="KW-0378">Hydrolase</keyword>
<dbReference type="SUPFAM" id="SSF53474">
    <property type="entry name" value="alpha/beta-Hydrolases"/>
    <property type="match status" value="1"/>
</dbReference>
<feature type="domain" description="Phospholipase/carboxylesterase/thioesterase" evidence="1">
    <location>
        <begin position="97"/>
        <end position="218"/>
    </location>
</feature>
<name>E7RZG9_9BURK</name>
<accession>E7RZG9</accession>
<comment type="caution">
    <text evidence="2">The sequence shown here is derived from an EMBL/GenBank/DDBJ whole genome shotgun (WGS) entry which is preliminary data.</text>
</comment>
<dbReference type="AlphaFoldDB" id="E7RZG9"/>
<dbReference type="InterPro" id="IPR003140">
    <property type="entry name" value="PLipase/COase/thioEstase"/>
</dbReference>
<keyword evidence="3" id="KW-1185">Reference proteome</keyword>
<evidence type="ECO:0000313" key="2">
    <source>
        <dbReference type="EMBL" id="EFV93963.1"/>
    </source>
</evidence>
<dbReference type="STRING" id="887898.HMPREF0551_2078"/>
<organism evidence="2 3">
    <name type="scientific">Lautropia mirabilis ATCC 51599</name>
    <dbReference type="NCBI Taxonomy" id="887898"/>
    <lineage>
        <taxon>Bacteria</taxon>
        <taxon>Pseudomonadati</taxon>
        <taxon>Pseudomonadota</taxon>
        <taxon>Betaproteobacteria</taxon>
        <taxon>Burkholderiales</taxon>
        <taxon>Burkholderiaceae</taxon>
        <taxon>Lautropia</taxon>
    </lineage>
</organism>
<dbReference type="InterPro" id="IPR029058">
    <property type="entry name" value="AB_hydrolase_fold"/>
</dbReference>
<gene>
    <name evidence="2" type="ORF">HMPREF0551_2078</name>
</gene>
<evidence type="ECO:0000313" key="3">
    <source>
        <dbReference type="Proteomes" id="UP000011021"/>
    </source>
</evidence>
<dbReference type="Gene3D" id="3.40.50.1820">
    <property type="entry name" value="alpha/beta hydrolase"/>
    <property type="match status" value="1"/>
</dbReference>
<dbReference type="HOGENOM" id="CLU_049413_5_2_4"/>
<sequence length="252" mass="26043">MAIAHILKPAPEGGAAQLFLLFCDAGQSWQEMTPLGEALGKAFGSAAIVALQGPHAVGEDHGWLEPVGETQAGATDTPMEGRALLTAWEDEALAGAIEAALPGCIGSIRSWQAQMKVLPEATALIGVGEGATMALAAAMASAGDGHPVCGRVSTVGGRFGPVPDAVSPTLVLHLVHGKADQSVHFRHSVKTAEDLVKRDADVMADIVPHEGHALSAELVGWLVDRLQSRVPRHLWQAAMRVQGAEPGGDSCG</sequence>